<dbReference type="AlphaFoldDB" id="A0A8C5LL12"/>
<keyword evidence="3" id="KW-1185">Reference proteome</keyword>
<reference evidence="2" key="1">
    <citation type="submission" date="2025-08" db="UniProtKB">
        <authorList>
            <consortium name="Ensembl"/>
        </authorList>
    </citation>
    <scope>IDENTIFICATION</scope>
</reference>
<sequence>MGRWILLLTMFIHGVVVLLPVLGGIRNEEREISQCWVQPPSTFCGKRCTHLQKCVSPNSTCCWTYCGRICLDNEEPLKTILKP</sequence>
<evidence type="ECO:0000313" key="3">
    <source>
        <dbReference type="Proteomes" id="UP000694385"/>
    </source>
</evidence>
<dbReference type="GeneTree" id="ENSGT00940000162961"/>
<keyword evidence="1" id="KW-0732">Signal</keyword>
<feature type="chain" id="PRO_5034815566" evidence="1">
    <location>
        <begin position="18"/>
        <end position="83"/>
    </location>
</feature>
<proteinExistence type="predicted"/>
<protein>
    <submittedName>
        <fullName evidence="2">WAP four-disulfide core domain 9</fullName>
    </submittedName>
</protein>
<organism evidence="2 3">
    <name type="scientific">Jaculus jaculus</name>
    <name type="common">Lesser Egyptian jerboa</name>
    <dbReference type="NCBI Taxonomy" id="51337"/>
    <lineage>
        <taxon>Eukaryota</taxon>
        <taxon>Metazoa</taxon>
        <taxon>Chordata</taxon>
        <taxon>Craniata</taxon>
        <taxon>Vertebrata</taxon>
        <taxon>Euteleostomi</taxon>
        <taxon>Mammalia</taxon>
        <taxon>Eutheria</taxon>
        <taxon>Euarchontoglires</taxon>
        <taxon>Glires</taxon>
        <taxon>Rodentia</taxon>
        <taxon>Myomorpha</taxon>
        <taxon>Dipodoidea</taxon>
        <taxon>Dipodidae</taxon>
        <taxon>Dipodinae</taxon>
        <taxon>Jaculus</taxon>
    </lineage>
</organism>
<evidence type="ECO:0000256" key="1">
    <source>
        <dbReference type="SAM" id="SignalP"/>
    </source>
</evidence>
<dbReference type="OMA" id="IEQCWVQ"/>
<evidence type="ECO:0000313" key="2">
    <source>
        <dbReference type="Ensembl" id="ENSJJAP00000023858.1"/>
    </source>
</evidence>
<reference evidence="2" key="2">
    <citation type="submission" date="2025-09" db="UniProtKB">
        <authorList>
            <consortium name="Ensembl"/>
        </authorList>
    </citation>
    <scope>IDENTIFICATION</scope>
</reference>
<name>A0A8C5LL12_JACJA</name>
<dbReference type="Proteomes" id="UP000694385">
    <property type="component" value="Unassembled WGS sequence"/>
</dbReference>
<gene>
    <name evidence="2" type="primary">Wfdc9</name>
</gene>
<feature type="signal peptide" evidence="1">
    <location>
        <begin position="1"/>
        <end position="17"/>
    </location>
</feature>
<accession>A0A8C5LL12</accession>
<dbReference type="Ensembl" id="ENSJJAT00000030436.1">
    <property type="protein sequence ID" value="ENSJJAP00000023858.1"/>
    <property type="gene ID" value="ENSJJAG00000023498.1"/>
</dbReference>